<dbReference type="EMBL" id="JRYO01000194">
    <property type="protein sequence ID" value="KHE91483.1"/>
    <property type="molecule type" value="Genomic_DNA"/>
</dbReference>
<reference evidence="1 2" key="1">
    <citation type="submission" date="2014-10" db="EMBL/GenBank/DDBJ databases">
        <title>Draft genome of anammox bacterium scalindua brodae, obtained using differential coverage binning of sequence data from two enrichment reactors.</title>
        <authorList>
            <person name="Speth D.R."/>
            <person name="Russ L."/>
            <person name="Kartal B."/>
            <person name="Op den Camp H.J."/>
            <person name="Dutilh B.E."/>
            <person name="Jetten M.S."/>
        </authorList>
    </citation>
    <scope>NUCLEOTIDE SEQUENCE [LARGE SCALE GENOMIC DNA]</scope>
    <source>
        <strain evidence="1">RU1</strain>
    </source>
</reference>
<sequence length="42" mass="4632">MGFAEDDGIVFACDIRKKIHELKAIISIEICVRTGIIRVSGL</sequence>
<evidence type="ECO:0000313" key="1">
    <source>
        <dbReference type="EMBL" id="KHE91483.1"/>
    </source>
</evidence>
<accession>A0A0B0EK20</accession>
<gene>
    <name evidence="1" type="ORF">SCABRO_02772</name>
</gene>
<evidence type="ECO:0000313" key="2">
    <source>
        <dbReference type="Proteomes" id="UP000030652"/>
    </source>
</evidence>
<proteinExistence type="predicted"/>
<dbReference type="AlphaFoldDB" id="A0A0B0EK20"/>
<comment type="caution">
    <text evidence="1">The sequence shown here is derived from an EMBL/GenBank/DDBJ whole genome shotgun (WGS) entry which is preliminary data.</text>
</comment>
<organism evidence="1 2">
    <name type="scientific">Candidatus Scalindua brodae</name>
    <dbReference type="NCBI Taxonomy" id="237368"/>
    <lineage>
        <taxon>Bacteria</taxon>
        <taxon>Pseudomonadati</taxon>
        <taxon>Planctomycetota</taxon>
        <taxon>Candidatus Brocadiia</taxon>
        <taxon>Candidatus Brocadiales</taxon>
        <taxon>Candidatus Scalinduaceae</taxon>
        <taxon>Candidatus Scalindua</taxon>
    </lineage>
</organism>
<dbReference type="Proteomes" id="UP000030652">
    <property type="component" value="Unassembled WGS sequence"/>
</dbReference>
<name>A0A0B0EK20_9BACT</name>
<protein>
    <submittedName>
        <fullName evidence="1">Uncharacterized protein</fullName>
    </submittedName>
</protein>